<evidence type="ECO:0000313" key="3">
    <source>
        <dbReference type="Proteomes" id="UP000739411"/>
    </source>
</evidence>
<evidence type="ECO:0000259" key="1">
    <source>
        <dbReference type="SMART" id="SM00943"/>
    </source>
</evidence>
<dbReference type="EMBL" id="JADJMS010000046">
    <property type="protein sequence ID" value="MBK7416687.1"/>
    <property type="molecule type" value="Genomic_DNA"/>
</dbReference>
<dbReference type="Pfam" id="PF09250">
    <property type="entry name" value="Prim-Pol"/>
    <property type="match status" value="1"/>
</dbReference>
<dbReference type="AlphaFoldDB" id="A0A935MX39"/>
<dbReference type="SMART" id="SM00943">
    <property type="entry name" value="Prim-Pol"/>
    <property type="match status" value="1"/>
</dbReference>
<dbReference type="InterPro" id="IPR025048">
    <property type="entry name" value="DUF3987"/>
</dbReference>
<dbReference type="Proteomes" id="UP000739411">
    <property type="component" value="Unassembled WGS sequence"/>
</dbReference>
<name>A0A935MX39_9RHOO</name>
<evidence type="ECO:0000313" key="2">
    <source>
        <dbReference type="EMBL" id="MBK7416687.1"/>
    </source>
</evidence>
<comment type="caution">
    <text evidence="2">The sequence shown here is derived from an EMBL/GenBank/DDBJ whole genome shotgun (WGS) entry which is preliminary data.</text>
</comment>
<gene>
    <name evidence="2" type="ORF">IPJ38_17880</name>
</gene>
<dbReference type="InterPro" id="IPR015330">
    <property type="entry name" value="DNA_primase/pol_bifunc_N"/>
</dbReference>
<reference evidence="2 3" key="1">
    <citation type="submission" date="2020-10" db="EMBL/GenBank/DDBJ databases">
        <title>Connecting structure to function with the recovery of over 1000 high-quality activated sludge metagenome-assembled genomes encoding full-length rRNA genes using long-read sequencing.</title>
        <authorList>
            <person name="Singleton C.M."/>
            <person name="Petriglieri F."/>
            <person name="Kristensen J.M."/>
            <person name="Kirkegaard R.H."/>
            <person name="Michaelsen T.Y."/>
            <person name="Andersen M.H."/>
            <person name="Karst S.M."/>
            <person name="Dueholm M.S."/>
            <person name="Nielsen P.H."/>
            <person name="Albertsen M."/>
        </authorList>
    </citation>
    <scope>NUCLEOTIDE SEQUENCE [LARGE SCALE GENOMIC DNA]</scope>
    <source>
        <strain evidence="2">EsbW_18-Q3-R4-48_BATAC.463</strain>
    </source>
</reference>
<protein>
    <submittedName>
        <fullName evidence="2">DUF3987 domain-containing protein</fullName>
    </submittedName>
</protein>
<accession>A0A935MX39</accession>
<sequence length="560" mass="61989">MTNATPLMQSLRSLYDDGFNLIWLYPESKIPVEKGWNKQARKGLDELTQEHQNGYNLSFRPGAHSIGTDGKAIIVLDMDVEEDKYLPEALAASLLLMNGEPPSAISGSQIGRHWDIRVPPELCNFGAAVTIQESSERVKRVREDGSIGEVPAWKIELLGTGKHCVLPPSIHPETRLEYQWVQGKPVIYDAPPKIMVFLEGFKTPPPVPLLRPLVAQSKYPIGSLGPVLGEAAKALARRVQIPDSLAGQAILGAATVAVQAHVKVAIDGREYPISEFFLSIAESGDRKSAADKVALKEHYSYQRDLELQHETARRRYEQDKALYDSDCAAIKRDTKKFPTTQDRRNALAQLAVPVEPPKPQFLSDDPTYEGLVKSLAKGQLSQGVFSSEGGLFLGGYAMNQDNMLKTVAGLCKFWDGDPINRTRAETGELYTLFERRVSLHLMVQPNIAELLLGNQQLHGQGFLSRFLVTYPSSMAGHRLYAAPLPEDDAALTAYYLQTSCLLRSPPPKRVGPNGQVMEELASRMLPLTDTAKANYVKFYNASEKAQAPQGRLSEIKPFRK</sequence>
<organism evidence="2 3">
    <name type="scientific">Candidatus Dechloromonas phosphorivorans</name>
    <dbReference type="NCBI Taxonomy" id="2899244"/>
    <lineage>
        <taxon>Bacteria</taxon>
        <taxon>Pseudomonadati</taxon>
        <taxon>Pseudomonadota</taxon>
        <taxon>Betaproteobacteria</taxon>
        <taxon>Rhodocyclales</taxon>
        <taxon>Azonexaceae</taxon>
        <taxon>Dechloromonas</taxon>
    </lineage>
</organism>
<proteinExistence type="predicted"/>
<dbReference type="Pfam" id="PF13148">
    <property type="entry name" value="DUF3987"/>
    <property type="match status" value="1"/>
</dbReference>
<feature type="domain" description="DNA primase/polymerase bifunctional N-terminal" evidence="1">
    <location>
        <begin position="11"/>
        <end position="194"/>
    </location>
</feature>